<protein>
    <recommendedName>
        <fullName evidence="3">UMP kinase</fullName>
        <ecNumber evidence="3">2.7.4.22</ecNumber>
    </recommendedName>
    <alternativeName>
        <fullName evidence="9">Uridine monophosphate kinase</fullName>
    </alternativeName>
</protein>
<keyword evidence="4" id="KW-0808">Transferase</keyword>
<dbReference type="Pfam" id="PF01476">
    <property type="entry name" value="LysM"/>
    <property type="match status" value="1"/>
</dbReference>
<evidence type="ECO:0000259" key="12">
    <source>
        <dbReference type="PROSITE" id="PS51782"/>
    </source>
</evidence>
<evidence type="ECO:0000256" key="1">
    <source>
        <dbReference type="ARBA" id="ARBA00004791"/>
    </source>
</evidence>
<evidence type="ECO:0000256" key="9">
    <source>
        <dbReference type="ARBA" id="ARBA00032092"/>
    </source>
</evidence>
<organism evidence="13 14">
    <name type="scientific">Chlorella sorokiniana</name>
    <name type="common">Freshwater green alga</name>
    <dbReference type="NCBI Taxonomy" id="3076"/>
    <lineage>
        <taxon>Eukaryota</taxon>
        <taxon>Viridiplantae</taxon>
        <taxon>Chlorophyta</taxon>
        <taxon>core chlorophytes</taxon>
        <taxon>Trebouxiophyceae</taxon>
        <taxon>Chlorellales</taxon>
        <taxon>Chlorellaceae</taxon>
        <taxon>Chlorella clade</taxon>
        <taxon>Chlorella</taxon>
    </lineage>
</organism>
<dbReference type="SUPFAM" id="SSF53474">
    <property type="entry name" value="alpha/beta-Hydrolases"/>
    <property type="match status" value="1"/>
</dbReference>
<proteinExistence type="inferred from homology"/>
<feature type="region of interest" description="Disordered" evidence="10">
    <location>
        <begin position="1365"/>
        <end position="1409"/>
    </location>
</feature>
<dbReference type="InterPro" id="IPR001048">
    <property type="entry name" value="Asp/Glu/Uridylate_kinase"/>
</dbReference>
<dbReference type="STRING" id="3076.A0A2P6TQY5"/>
<evidence type="ECO:0000313" key="14">
    <source>
        <dbReference type="Proteomes" id="UP000239899"/>
    </source>
</evidence>
<dbReference type="GO" id="GO:0005737">
    <property type="term" value="C:cytoplasm"/>
    <property type="evidence" value="ECO:0007669"/>
    <property type="project" value="InterPro"/>
</dbReference>
<dbReference type="UniPathway" id="UPA00159">
    <property type="reaction ID" value="UER00275"/>
</dbReference>
<dbReference type="Pfam" id="PF00696">
    <property type="entry name" value="AA_kinase"/>
    <property type="match status" value="1"/>
</dbReference>
<feature type="domain" description="LysM" evidence="12">
    <location>
        <begin position="1122"/>
        <end position="1166"/>
    </location>
</feature>
<dbReference type="GO" id="GO:0006225">
    <property type="term" value="P:UDP biosynthetic process"/>
    <property type="evidence" value="ECO:0007669"/>
    <property type="project" value="TreeGrafter"/>
</dbReference>
<dbReference type="InterPro" id="IPR036393">
    <property type="entry name" value="AceGlu_kinase-like_sf"/>
</dbReference>
<evidence type="ECO:0000256" key="5">
    <source>
        <dbReference type="ARBA" id="ARBA00022741"/>
    </source>
</evidence>
<evidence type="ECO:0000256" key="2">
    <source>
        <dbReference type="ARBA" id="ARBA00007614"/>
    </source>
</evidence>
<dbReference type="HAMAP" id="MF_01220_B">
    <property type="entry name" value="PyrH_B"/>
    <property type="match status" value="1"/>
</dbReference>
<dbReference type="GO" id="GO:0033862">
    <property type="term" value="F:UMP kinase activity"/>
    <property type="evidence" value="ECO:0007669"/>
    <property type="project" value="UniProtKB-EC"/>
</dbReference>
<dbReference type="EC" id="2.7.4.22" evidence="3"/>
<keyword evidence="7" id="KW-0067">ATP-binding</keyword>
<evidence type="ECO:0000256" key="8">
    <source>
        <dbReference type="ARBA" id="ARBA00022975"/>
    </source>
</evidence>
<dbReference type="InterPro" id="IPR018392">
    <property type="entry name" value="LysM"/>
</dbReference>
<dbReference type="CDD" id="cd04254">
    <property type="entry name" value="AAK_UMPK-PyrH-Ec"/>
    <property type="match status" value="1"/>
</dbReference>
<dbReference type="NCBIfam" id="TIGR02075">
    <property type="entry name" value="pyrH_bact"/>
    <property type="match status" value="1"/>
</dbReference>
<keyword evidence="5" id="KW-0547">Nucleotide-binding</keyword>
<feature type="region of interest" description="Disordered" evidence="10">
    <location>
        <begin position="1168"/>
        <end position="1297"/>
    </location>
</feature>
<dbReference type="PROSITE" id="PS51782">
    <property type="entry name" value="LYSM"/>
    <property type="match status" value="1"/>
</dbReference>
<feature type="compositionally biased region" description="Low complexity" evidence="10">
    <location>
        <begin position="1189"/>
        <end position="1203"/>
    </location>
</feature>
<reference evidence="13 14" key="1">
    <citation type="journal article" date="2018" name="Plant J.">
        <title>Genome sequences of Chlorella sorokiniana UTEX 1602 and Micractinium conductrix SAG 241.80: implications to maltose excretion by a green alga.</title>
        <authorList>
            <person name="Arriola M.B."/>
            <person name="Velmurugan N."/>
            <person name="Zhang Y."/>
            <person name="Plunkett M.H."/>
            <person name="Hondzo H."/>
            <person name="Barney B.M."/>
        </authorList>
    </citation>
    <scope>NUCLEOTIDE SEQUENCE [LARGE SCALE GENOMIC DNA]</scope>
    <source>
        <strain evidence="14">UTEX 1602</strain>
    </source>
</reference>
<evidence type="ECO:0000256" key="6">
    <source>
        <dbReference type="ARBA" id="ARBA00022777"/>
    </source>
</evidence>
<evidence type="ECO:0000313" key="13">
    <source>
        <dbReference type="EMBL" id="PRW56474.1"/>
    </source>
</evidence>
<dbReference type="InterPro" id="IPR029058">
    <property type="entry name" value="AB_hydrolase_fold"/>
</dbReference>
<evidence type="ECO:0000256" key="7">
    <source>
        <dbReference type="ARBA" id="ARBA00022840"/>
    </source>
</evidence>
<evidence type="ECO:0000256" key="3">
    <source>
        <dbReference type="ARBA" id="ARBA00012899"/>
    </source>
</evidence>
<dbReference type="SUPFAM" id="SSF54106">
    <property type="entry name" value="LysM domain"/>
    <property type="match status" value="1"/>
</dbReference>
<dbReference type="FunFam" id="3.40.1160.10:FF:000001">
    <property type="entry name" value="Uridylate kinase"/>
    <property type="match status" value="1"/>
</dbReference>
<name>A0A2P6TQY5_CHLSO</name>
<dbReference type="InterPro" id="IPR015963">
    <property type="entry name" value="Uridylate_kinase_bac"/>
</dbReference>
<evidence type="ECO:0000256" key="10">
    <source>
        <dbReference type="SAM" id="MobiDB-lite"/>
    </source>
</evidence>
<dbReference type="Gene3D" id="3.40.50.1820">
    <property type="entry name" value="alpha/beta hydrolase"/>
    <property type="match status" value="1"/>
</dbReference>
<accession>A0A2P6TQY5</accession>
<comment type="similarity">
    <text evidence="2">Belongs to the UMP kinase family.</text>
</comment>
<keyword evidence="11" id="KW-0812">Transmembrane</keyword>
<gene>
    <name evidence="13" type="ORF">C2E21_4488</name>
</gene>
<keyword evidence="11" id="KW-0472">Membrane</keyword>
<evidence type="ECO:0000256" key="11">
    <source>
        <dbReference type="SAM" id="Phobius"/>
    </source>
</evidence>
<feature type="compositionally biased region" description="Polar residues" evidence="10">
    <location>
        <begin position="1228"/>
        <end position="1239"/>
    </location>
</feature>
<comment type="pathway">
    <text evidence="1">Pyrimidine metabolism; CTP biosynthesis via de novo pathway; UDP from UMP (UMPK route): step 1/1.</text>
</comment>
<dbReference type="SMART" id="SM00257">
    <property type="entry name" value="LysM"/>
    <property type="match status" value="1"/>
</dbReference>
<keyword evidence="6 13" id="KW-0418">Kinase</keyword>
<feature type="transmembrane region" description="Helical" evidence="11">
    <location>
        <begin position="1302"/>
        <end position="1325"/>
    </location>
</feature>
<dbReference type="EMBL" id="LHPG02000008">
    <property type="protein sequence ID" value="PRW56474.1"/>
    <property type="molecule type" value="Genomic_DNA"/>
</dbReference>
<comment type="caution">
    <text evidence="13">The sequence shown here is derived from an EMBL/GenBank/DDBJ whole genome shotgun (WGS) entry which is preliminary data.</text>
</comment>
<evidence type="ECO:0000256" key="4">
    <source>
        <dbReference type="ARBA" id="ARBA00022679"/>
    </source>
</evidence>
<dbReference type="GO" id="GO:0005524">
    <property type="term" value="F:ATP binding"/>
    <property type="evidence" value="ECO:0007669"/>
    <property type="project" value="UniProtKB-KW"/>
</dbReference>
<dbReference type="Gene3D" id="3.40.1160.10">
    <property type="entry name" value="Acetylglutamate kinase-like"/>
    <property type="match status" value="1"/>
</dbReference>
<dbReference type="CDD" id="cd00118">
    <property type="entry name" value="LysM"/>
    <property type="match status" value="1"/>
</dbReference>
<keyword evidence="14" id="KW-1185">Reference proteome</keyword>
<keyword evidence="11" id="KW-1133">Transmembrane helix</keyword>
<keyword evidence="8" id="KW-0665">Pyrimidine biosynthesis</keyword>
<dbReference type="SUPFAM" id="SSF53633">
    <property type="entry name" value="Carbamate kinase-like"/>
    <property type="match status" value="1"/>
</dbReference>
<sequence length="1409" mass="151143">MANARAATAAAPSAVRAQPRLVVRPSNPVVAAAASRPAGWRRAGPRSRQQAQVQCVAEAQRSMDALFQSSKLKYNRVMLKVSGEALEGKQGFGIDPQVLQTIASEVAAAASEGVQIAIVVGGGNFFRGVDRWAGLERATADYVGMLATVMNAICLQSALEALGVQTRVQTAIEMREIAEPYIRRRAIRHLEHGRVVIFGAGTGNPFFTTDTAAALRAAEINADAFFKATKVDGVYDCDPVKNPEAKLHRRLSFRQVLEDGLHVMDETAITLCKENDIPVVVFNLTKPGNVLQAILGDPEAAVRPASAANKHLSLAGKPCTFAAAVLQPLVYNSRMYYLSPDPVTACDDGRLTDTQQAACARCIGIKRREVCLNTTGTTYSGTDQESCMWVGPQAGPKGGQSGRPGGSAASVGKTKEVWYSLGVNFPYNSTCSVAVRVEITNPVSQTIFHTAQFEVVLGGFDSKGDEVPWTLGASFKCVLSGGKTVCQGTLVRPAYVKIGYLFVYRKIQTDNEAVFAALQKNGFYCQYAPPDKGGCTALPEPYKFDYRLHITEVPCKPFARPVTAGTANNEVAFRNPRYVMYPSGAANLGYAIEQDFSDITAARTLEWSVRVQPAKPGAPTAAVFVAVVTYYDYLNTCHDYGTVCGNTLASKALGNSACYGRHCKGRIDFGRLFNGTAPPNSEWIFLLVSLRYRVGGSKEPVYNGTYTPAQNVVVNFRTEREQAAAGSPPNRCAMSRGSRSTLLAAVALLALAGAARAAVKPEDVVEREVTVDDLKPLNDWTNNHEFWYQIPKNPRGTVLFVHGCVHSGYNYFPQSKQCNACRGLPEQLSHSLQALRRGYAVIAISSADRDTGCWSWNEDGWDVAQLLKGFLRNQGLDDKPFYGAGISSGASFLLKLPRYIKMDGIMSEALGIDEDAWGLWEVNKYPPTIYVSMVRDTPTAKKIEANRKELTRMRTPVEVIQVEERKVYPTYFSDRFPSKITPELSKEIAQGLFEIKMINKNGVVQEDPREANWPWMIELQALVPGLEGQTNYPEKPQDVMARGVFSLMNLAYAKHEIISDYITAGLMWFETNGSGDLKTYLDAYTYGWPSEDKFLYTANGTEITKERITLHTRPGTLPGCAIEHIVQEGDYCYVIADTFGIDLEQLQAINPQLNCELIQPNDTVCLQPGDPNLKDLETAEEVPSNGTEAAAPAAAPVPIPSTAGAAANPAPSPTGAPGISLVGANVTAPPNGTLPTTTKAGPTASPQPTPQPAPTKNKPKAAPVAKPAASSSSSSTTATTDGTATTSASSADSGSSGSNTGAIVGGVIGGLVAAALVAVGVWYVAKKRRTAGGAGMAISNPAFEQGKSGSSGVLRLSALAPRETELTEVVEQTGSPVGSARRRHQTPFNSDVALPSIATRQGSRMGGNA</sequence>
<dbReference type="GO" id="GO:0044210">
    <property type="term" value="P:'de novo' CTP biosynthetic process"/>
    <property type="evidence" value="ECO:0007669"/>
    <property type="project" value="UniProtKB-UniPathway"/>
</dbReference>
<feature type="compositionally biased region" description="Low complexity" evidence="10">
    <location>
        <begin position="1254"/>
        <end position="1297"/>
    </location>
</feature>
<dbReference type="OrthoDB" id="409889at2759"/>
<dbReference type="InterPro" id="IPR036779">
    <property type="entry name" value="LysM_dom_sf"/>
</dbReference>
<dbReference type="Proteomes" id="UP000239899">
    <property type="component" value="Unassembled WGS sequence"/>
</dbReference>
<dbReference type="PANTHER" id="PTHR42833">
    <property type="entry name" value="URIDYLATE KINASE"/>
    <property type="match status" value="1"/>
</dbReference>
<dbReference type="PANTHER" id="PTHR42833:SF4">
    <property type="entry name" value="URIDYLATE KINASE PUMPKIN, CHLOROPLASTIC"/>
    <property type="match status" value="1"/>
</dbReference>
<dbReference type="Gene3D" id="3.10.350.10">
    <property type="entry name" value="LysM domain"/>
    <property type="match status" value="1"/>
</dbReference>